<dbReference type="CDD" id="cd21601">
    <property type="entry name" value="RRM1_PES4_MIP6"/>
    <property type="match status" value="1"/>
</dbReference>
<keyword evidence="5" id="KW-1185">Reference proteome</keyword>
<dbReference type="GeneID" id="96900935"/>
<dbReference type="SUPFAM" id="SSF54928">
    <property type="entry name" value="RNA-binding domain, RBD"/>
    <property type="match status" value="2"/>
</dbReference>
<evidence type="ECO:0000313" key="5">
    <source>
        <dbReference type="Proteomes" id="UP000001640"/>
    </source>
</evidence>
<dbReference type="GO" id="GO:0010609">
    <property type="term" value="P:mRNA localization resulting in post-transcriptional regulation of gene expression"/>
    <property type="evidence" value="ECO:0007669"/>
    <property type="project" value="EnsemblFungi"/>
</dbReference>
<sequence length="605" mass="69634">MKNLSLNNRGVLTSLSLNESTKFDKGSPKSVFKRTSQVAPSVRRNEITDENNIDEKPVEFRKNIPKTTSILQIDSNKPRDSRNYRSRKRIVTSLFINGLADDVTENMLYDVFSKYQSLVSLKICCDSDSKKSLNYGYLNFSDELEAKKAVDDFNYTILFGNEIKMMPSLRNTIYRKNIGTNVFFANLPLENKHLTTRAFYDTFKGYGEILSCKLDKRKNIGFVYFDNDKPAQMVINDFNNKIYFGNKIICGLHFDKEIRNFPNFDKRKANIDNKIIIDDELEAANIGVQFKKNSELILPHPNAIFVKNLPFDVPDEEILDHFSKLGPVKSVFSSNVTKYKSSWAFITYKKQTDTIRATNHFNNTKFQGKTITVSRAKLKNTEGNRTVYLNNVSVVCNQEFLRRLCLQEGIKAQKIYLKPDDHDSYSCSGYIKCNSKDNAKRVFEILNGKFIGGCYIHVSWDKIKDPLKDEQSDITQNKHNILPNLFLPNPAIQKHGNFISYKESNVTTEFISDKPSNHYISKEIQQIINIVNGHVKRGLEFLNNKVPCRDESIRCISEYIINVYWYGDLQNLSLFLQSINSNVRYEAILQQQIEAASNLLGLSET</sequence>
<dbReference type="GO" id="GO:0005628">
    <property type="term" value="C:prospore membrane"/>
    <property type="evidence" value="ECO:0007669"/>
    <property type="project" value="EnsemblFungi"/>
</dbReference>
<dbReference type="SMART" id="SM00360">
    <property type="entry name" value="RRM"/>
    <property type="match status" value="4"/>
</dbReference>
<dbReference type="STRING" id="1064592.G0V7K8"/>
<name>G0V7K8_NAUCA</name>
<feature type="domain" description="RRM" evidence="3">
    <location>
        <begin position="92"/>
        <end position="170"/>
    </location>
</feature>
<dbReference type="eggNOG" id="KOG0123">
    <property type="taxonomic scope" value="Eukaryota"/>
</dbReference>
<dbReference type="AlphaFoldDB" id="G0V7K8"/>
<dbReference type="KEGG" id="ncs:NCAS_0A08980"/>
<dbReference type="GO" id="GO:0016071">
    <property type="term" value="P:mRNA metabolic process"/>
    <property type="evidence" value="ECO:0007669"/>
    <property type="project" value="EnsemblFungi"/>
</dbReference>
<dbReference type="OMA" id="IICGLHF"/>
<keyword evidence="1 2" id="KW-0694">RNA-binding</keyword>
<dbReference type="Gene3D" id="3.30.70.330">
    <property type="match status" value="4"/>
</dbReference>
<dbReference type="FunCoup" id="G0V7K8">
    <property type="interactions" value="35"/>
</dbReference>
<gene>
    <name evidence="4" type="primary">NCAS0A08980</name>
    <name evidence="4" type="ordered locus">NCAS_0A08980</name>
</gene>
<dbReference type="CDD" id="cd21603">
    <property type="entry name" value="RRM3_PES4_MIP6"/>
    <property type="match status" value="1"/>
</dbReference>
<protein>
    <recommendedName>
        <fullName evidence="3">RRM domain-containing protein</fullName>
    </recommendedName>
</protein>
<dbReference type="InterPro" id="IPR050502">
    <property type="entry name" value="Euk_RNA-bind_prot"/>
</dbReference>
<dbReference type="PANTHER" id="PTHR48025">
    <property type="entry name" value="OS02G0815200 PROTEIN"/>
    <property type="match status" value="1"/>
</dbReference>
<dbReference type="HOGENOM" id="CLU_020939_0_0_1"/>
<organism evidence="4 5">
    <name type="scientific">Naumovozyma castellii</name>
    <name type="common">Yeast</name>
    <name type="synonym">Saccharomyces castellii</name>
    <dbReference type="NCBI Taxonomy" id="27288"/>
    <lineage>
        <taxon>Eukaryota</taxon>
        <taxon>Fungi</taxon>
        <taxon>Dikarya</taxon>
        <taxon>Ascomycota</taxon>
        <taxon>Saccharomycotina</taxon>
        <taxon>Saccharomycetes</taxon>
        <taxon>Saccharomycetales</taxon>
        <taxon>Saccharomycetaceae</taxon>
        <taxon>Naumovozyma</taxon>
    </lineage>
</organism>
<evidence type="ECO:0000256" key="2">
    <source>
        <dbReference type="PROSITE-ProRule" id="PRU00176"/>
    </source>
</evidence>
<evidence type="ECO:0000313" key="4">
    <source>
        <dbReference type="EMBL" id="CCC67456.1"/>
    </source>
</evidence>
<feature type="domain" description="RRM" evidence="3">
    <location>
        <begin position="180"/>
        <end position="248"/>
    </location>
</feature>
<dbReference type="Proteomes" id="UP000001640">
    <property type="component" value="Chromosome 1"/>
</dbReference>
<dbReference type="RefSeq" id="XP_003673837.1">
    <property type="nucleotide sequence ID" value="XM_003673789.1"/>
</dbReference>
<dbReference type="InterPro" id="IPR012677">
    <property type="entry name" value="Nucleotide-bd_a/b_plait_sf"/>
</dbReference>
<dbReference type="InterPro" id="IPR035979">
    <property type="entry name" value="RBD_domain_sf"/>
</dbReference>
<evidence type="ECO:0000256" key="1">
    <source>
        <dbReference type="ARBA" id="ARBA00022884"/>
    </source>
</evidence>
<reference evidence="4 5" key="1">
    <citation type="journal article" date="2011" name="Proc. Natl. Acad. Sci. U.S.A.">
        <title>Evolutionary erosion of yeast sex chromosomes by mating-type switching accidents.</title>
        <authorList>
            <person name="Gordon J.L."/>
            <person name="Armisen D."/>
            <person name="Proux-Wera E."/>
            <person name="Oheigeartaigh S.S."/>
            <person name="Byrne K.P."/>
            <person name="Wolfe K.H."/>
        </authorList>
    </citation>
    <scope>NUCLEOTIDE SEQUENCE [LARGE SCALE GENOMIC DNA]</scope>
    <source>
        <strain evidence="5">ATCC 76901 / BCRC 22586 / CBS 4309 / NBRC 1992 / NRRL Y-12630</strain>
    </source>
</reference>
<dbReference type="GO" id="GO:0006417">
    <property type="term" value="P:regulation of translation"/>
    <property type="evidence" value="ECO:0007669"/>
    <property type="project" value="EnsemblFungi"/>
</dbReference>
<dbReference type="EMBL" id="HE576752">
    <property type="protein sequence ID" value="CCC67456.1"/>
    <property type="molecule type" value="Genomic_DNA"/>
</dbReference>
<dbReference type="OrthoDB" id="1749473at2759"/>
<dbReference type="InParanoid" id="G0V7K8"/>
<dbReference type="GO" id="GO:0043934">
    <property type="term" value="P:sporulation"/>
    <property type="evidence" value="ECO:0007669"/>
    <property type="project" value="EnsemblFungi"/>
</dbReference>
<dbReference type="CDD" id="cd21604">
    <property type="entry name" value="RRM4_PES4_MIP6"/>
    <property type="match status" value="1"/>
</dbReference>
<feature type="domain" description="RRM" evidence="3">
    <location>
        <begin position="302"/>
        <end position="378"/>
    </location>
</feature>
<dbReference type="PANTHER" id="PTHR48025:SF1">
    <property type="entry name" value="RRM DOMAIN-CONTAINING PROTEIN"/>
    <property type="match status" value="1"/>
</dbReference>
<evidence type="ECO:0000259" key="3">
    <source>
        <dbReference type="PROSITE" id="PS50102"/>
    </source>
</evidence>
<dbReference type="GO" id="GO:0003729">
    <property type="term" value="F:mRNA binding"/>
    <property type="evidence" value="ECO:0007669"/>
    <property type="project" value="TreeGrafter"/>
</dbReference>
<accession>G0V7K8</accession>
<reference key="2">
    <citation type="submission" date="2011-08" db="EMBL/GenBank/DDBJ databases">
        <title>Genome sequence of Naumovozyma castellii.</title>
        <authorList>
            <person name="Gordon J.L."/>
            <person name="Armisen D."/>
            <person name="Proux-Wera E."/>
            <person name="OhEigeartaigh S.S."/>
            <person name="Byrne K.P."/>
            <person name="Wolfe K.H."/>
        </authorList>
    </citation>
    <scope>NUCLEOTIDE SEQUENCE</scope>
    <source>
        <strain>Type strain:CBS 4309</strain>
    </source>
</reference>
<proteinExistence type="predicted"/>
<dbReference type="InterPro" id="IPR000504">
    <property type="entry name" value="RRM_dom"/>
</dbReference>
<dbReference type="PROSITE" id="PS50102">
    <property type="entry name" value="RRM"/>
    <property type="match status" value="3"/>
</dbReference>
<dbReference type="CDD" id="cd21602">
    <property type="entry name" value="RRM2_PES4_MIP6"/>
    <property type="match status" value="1"/>
</dbReference>
<dbReference type="Pfam" id="PF00076">
    <property type="entry name" value="RRM_1"/>
    <property type="match status" value="3"/>
</dbReference>